<dbReference type="InterPro" id="IPR025661">
    <property type="entry name" value="Pept_asp_AS"/>
</dbReference>
<evidence type="ECO:0000256" key="5">
    <source>
        <dbReference type="ARBA" id="ARBA00023157"/>
    </source>
</evidence>
<comment type="caution">
    <text evidence="7">The sequence shown here is derived from an EMBL/GenBank/DDBJ whole genome shotgun (WGS) entry which is preliminary data.</text>
</comment>
<protein>
    <submittedName>
        <fullName evidence="7">Putative fruit bromelain</fullName>
        <ecNumber evidence="7">3.4.22.33</ecNumber>
    </submittedName>
</protein>
<gene>
    <name evidence="7" type="ORF">MtrunA17_Chr7g0248371</name>
</gene>
<evidence type="ECO:0000256" key="1">
    <source>
        <dbReference type="ARBA" id="ARBA00008455"/>
    </source>
</evidence>
<dbReference type="Gramene" id="rna41561">
    <property type="protein sequence ID" value="RHN47016.1"/>
    <property type="gene ID" value="gene41561"/>
</dbReference>
<dbReference type="SMART" id="SM00645">
    <property type="entry name" value="Pept_C1"/>
    <property type="match status" value="1"/>
</dbReference>
<evidence type="ECO:0000313" key="7">
    <source>
        <dbReference type="EMBL" id="RHN47016.1"/>
    </source>
</evidence>
<dbReference type="InterPro" id="IPR013128">
    <property type="entry name" value="Peptidase_C1A"/>
</dbReference>
<organism evidence="7">
    <name type="scientific">Medicago truncatula</name>
    <name type="common">Barrel medic</name>
    <name type="synonym">Medicago tribuloides</name>
    <dbReference type="NCBI Taxonomy" id="3880"/>
    <lineage>
        <taxon>Eukaryota</taxon>
        <taxon>Viridiplantae</taxon>
        <taxon>Streptophyta</taxon>
        <taxon>Embryophyta</taxon>
        <taxon>Tracheophyta</taxon>
        <taxon>Spermatophyta</taxon>
        <taxon>Magnoliopsida</taxon>
        <taxon>eudicotyledons</taxon>
        <taxon>Gunneridae</taxon>
        <taxon>Pentapetalae</taxon>
        <taxon>rosids</taxon>
        <taxon>fabids</taxon>
        <taxon>Fabales</taxon>
        <taxon>Fabaceae</taxon>
        <taxon>Papilionoideae</taxon>
        <taxon>50 kb inversion clade</taxon>
        <taxon>NPAAA clade</taxon>
        <taxon>Hologalegina</taxon>
        <taxon>IRL clade</taxon>
        <taxon>Trifolieae</taxon>
        <taxon>Medicago</taxon>
    </lineage>
</organism>
<proteinExistence type="inferred from homology"/>
<keyword evidence="4" id="KW-0788">Thiol protease</keyword>
<dbReference type="CDD" id="cd02248">
    <property type="entry name" value="Peptidase_C1A"/>
    <property type="match status" value="1"/>
</dbReference>
<comment type="similarity">
    <text evidence="1">Belongs to the peptidase C1 family.</text>
</comment>
<reference evidence="7" key="1">
    <citation type="journal article" date="2018" name="Nat. Plants">
        <title>Whole-genome landscape of Medicago truncatula symbiotic genes.</title>
        <authorList>
            <person name="Pecrix Y."/>
            <person name="Gamas P."/>
            <person name="Carrere S."/>
        </authorList>
    </citation>
    <scope>NUCLEOTIDE SEQUENCE</scope>
    <source>
        <tissue evidence="7">Leaves</tissue>
    </source>
</reference>
<dbReference type="Gene3D" id="3.90.70.10">
    <property type="entry name" value="Cysteine proteinases"/>
    <property type="match status" value="1"/>
</dbReference>
<name>A0A396H0Y3_MEDTR</name>
<dbReference type="SUPFAM" id="SSF54001">
    <property type="entry name" value="Cysteine proteinases"/>
    <property type="match status" value="1"/>
</dbReference>
<dbReference type="Proteomes" id="UP000265566">
    <property type="component" value="Chromosome 7"/>
</dbReference>
<dbReference type="EMBL" id="PSQE01000007">
    <property type="protein sequence ID" value="RHN47016.1"/>
    <property type="molecule type" value="Genomic_DNA"/>
</dbReference>
<keyword evidence="3 7" id="KW-0378">Hydrolase</keyword>
<dbReference type="AlphaFoldDB" id="A0A396H0Y3"/>
<keyword evidence="2" id="KW-0645">Protease</keyword>
<dbReference type="GO" id="GO:0008234">
    <property type="term" value="F:cysteine-type peptidase activity"/>
    <property type="evidence" value="ECO:0007669"/>
    <property type="project" value="UniProtKB-KW"/>
</dbReference>
<accession>A0A396H0Y3</accession>
<dbReference type="PANTHER" id="PTHR12411">
    <property type="entry name" value="CYSTEINE PROTEASE FAMILY C1-RELATED"/>
    <property type="match status" value="1"/>
</dbReference>
<dbReference type="Pfam" id="PF00112">
    <property type="entry name" value="Peptidase_C1"/>
    <property type="match status" value="1"/>
</dbReference>
<sequence length="157" mass="17850">MLTSCRVVCCKECVAQRLKTLCHSSKLCCWMLLDEDSLLKAVANQPVSVSIDMRGMFKFYSSGIFTGECRTKPNHAVTIVGYGTSKDGIKYWLVKNSWSKRWGEKGYIRIKRDIDAKEGLCGIAMKPSYPINYQQHRIKLSKYRISTSWLPTLTGPV</sequence>
<dbReference type="PROSITE" id="PS00640">
    <property type="entry name" value="THIOL_PROTEASE_ASN"/>
    <property type="match status" value="1"/>
</dbReference>
<evidence type="ECO:0000259" key="6">
    <source>
        <dbReference type="SMART" id="SM00645"/>
    </source>
</evidence>
<dbReference type="InterPro" id="IPR000668">
    <property type="entry name" value="Peptidase_C1A_C"/>
</dbReference>
<dbReference type="GO" id="GO:0006508">
    <property type="term" value="P:proteolysis"/>
    <property type="evidence" value="ECO:0007669"/>
    <property type="project" value="UniProtKB-KW"/>
</dbReference>
<evidence type="ECO:0000256" key="2">
    <source>
        <dbReference type="ARBA" id="ARBA00022670"/>
    </source>
</evidence>
<dbReference type="EC" id="3.4.22.33" evidence="7"/>
<feature type="domain" description="Peptidase C1A papain C-terminal" evidence="6">
    <location>
        <begin position="1"/>
        <end position="131"/>
    </location>
</feature>
<evidence type="ECO:0000256" key="3">
    <source>
        <dbReference type="ARBA" id="ARBA00022801"/>
    </source>
</evidence>
<dbReference type="InterPro" id="IPR038765">
    <property type="entry name" value="Papain-like_cys_pep_sf"/>
</dbReference>
<keyword evidence="5" id="KW-1015">Disulfide bond</keyword>
<evidence type="ECO:0000256" key="4">
    <source>
        <dbReference type="ARBA" id="ARBA00022807"/>
    </source>
</evidence>
<dbReference type="InterPro" id="IPR039417">
    <property type="entry name" value="Peptidase_C1A_papain-like"/>
</dbReference>